<proteinExistence type="predicted"/>
<gene>
    <name evidence="1" type="ORF">SAMN04488023_11116</name>
</gene>
<dbReference type="STRING" id="390241.SAMN04488023_11116"/>
<evidence type="ECO:0000313" key="2">
    <source>
        <dbReference type="Proteomes" id="UP000199572"/>
    </source>
</evidence>
<keyword evidence="2" id="KW-1185">Reference proteome</keyword>
<accession>A0A1H9Q3E2</accession>
<dbReference type="Pfam" id="PF19765">
    <property type="entry name" value="DUF6252"/>
    <property type="match status" value="1"/>
</dbReference>
<dbReference type="InterPro" id="IPR046219">
    <property type="entry name" value="DUF6252"/>
</dbReference>
<dbReference type="OrthoDB" id="751053at2"/>
<organism evidence="1 2">
    <name type="scientific">Pedobacter rhizosphaerae</name>
    <dbReference type="NCBI Taxonomy" id="390241"/>
    <lineage>
        <taxon>Bacteria</taxon>
        <taxon>Pseudomonadati</taxon>
        <taxon>Bacteroidota</taxon>
        <taxon>Sphingobacteriia</taxon>
        <taxon>Sphingobacteriales</taxon>
        <taxon>Sphingobacteriaceae</taxon>
        <taxon>Pedobacter</taxon>
    </lineage>
</organism>
<protein>
    <submittedName>
        <fullName evidence="1">Uncharacterized protein</fullName>
    </submittedName>
</protein>
<dbReference type="RefSeq" id="WP_139180166.1">
    <property type="nucleotide sequence ID" value="NZ_FOGG01000011.1"/>
</dbReference>
<evidence type="ECO:0000313" key="1">
    <source>
        <dbReference type="EMBL" id="SER54902.1"/>
    </source>
</evidence>
<dbReference type="Proteomes" id="UP000199572">
    <property type="component" value="Unassembled WGS sequence"/>
</dbReference>
<reference evidence="1 2" key="1">
    <citation type="submission" date="2016-10" db="EMBL/GenBank/DDBJ databases">
        <authorList>
            <person name="de Groot N.N."/>
        </authorList>
    </citation>
    <scope>NUCLEOTIDE SEQUENCE [LARGE SCALE GENOMIC DNA]</scope>
    <source>
        <strain evidence="1 2">DSM 18610</strain>
    </source>
</reference>
<dbReference type="AlphaFoldDB" id="A0A1H9Q3E2"/>
<sequence>MAFLCLLFTTSCNKKIDYHPEWDVSIMSGKVDGVLLQCSSASAQTFVVGAKKTLQIIGNKGSSGFSIMIDDFKGAGTYNLSDQNLATYLLGTSGLQDAYLSSSSGSVKITSYTEKQIKGVFEFKGQNIVSLNTKNITEGQFTINLVPVKIPETNSGTNNLSAKIDGVTTGFTGEGISTASPVGNLLSIVTANGEKRIILSVIGYKGAGTYDLANDGTGAYMKDQTATGSFSAETGTLVVSSDAGGKIKGTFSFKAPNEDYRIQTTVNVTDGTFDLPFSKK</sequence>
<dbReference type="EMBL" id="FOGG01000011">
    <property type="protein sequence ID" value="SER54902.1"/>
    <property type="molecule type" value="Genomic_DNA"/>
</dbReference>
<name>A0A1H9Q3E2_9SPHI</name>